<comment type="subcellular location">
    <subcellularLocation>
        <location evidence="1">Nucleus</location>
        <location evidence="1">Nucleolus</location>
    </subcellularLocation>
</comment>
<evidence type="ECO:0000256" key="1">
    <source>
        <dbReference type="ARBA" id="ARBA00004604"/>
    </source>
</evidence>
<sequence>MYTGQVKGGKLKLKKKNIFKSDKTKKSKKGNGDGAGSSKVDPDQLEHGGWWRINEAPDFRGGIEVAMEAGDFSNCYLAAQDNGYFTLGPKHFNELEPHPEEILSVIKAPDDEKFSLKTGFGRYLGVETDGRLVAIAEAVGPRERFEVVFQDNRAAIQCSASNLFITWEPDKDGNVYVSSKTASAKQFLNIRTNSTKKAAADFTAAEDLLEGAKCEDSYVKMYQHSRVDLKNKHISINLNDKSSIEKAKKSGTLHETLLDRRAKLKSDKYC</sequence>
<proteinExistence type="inferred from homology"/>
<dbReference type="EMBL" id="CAJFCW020000003">
    <property type="protein sequence ID" value="CAG9102826.1"/>
    <property type="molecule type" value="Genomic_DNA"/>
</dbReference>
<dbReference type="Proteomes" id="UP000614601">
    <property type="component" value="Unassembled WGS sequence"/>
</dbReference>
<dbReference type="GO" id="GO:0071013">
    <property type="term" value="C:catalytic step 2 spliceosome"/>
    <property type="evidence" value="ECO:0007669"/>
    <property type="project" value="TreeGrafter"/>
</dbReference>
<dbReference type="OrthoDB" id="5539371at2759"/>
<dbReference type="CDD" id="cd23338">
    <property type="entry name" value="beta-trefoil_FSCN_FRG1"/>
    <property type="match status" value="1"/>
</dbReference>
<dbReference type="PANTHER" id="PTHR12928">
    <property type="entry name" value="FRG1 PROTEIN"/>
    <property type="match status" value="1"/>
</dbReference>
<dbReference type="PANTHER" id="PTHR12928:SF0">
    <property type="entry name" value="FSHD REGION GENE 1"/>
    <property type="match status" value="1"/>
</dbReference>
<dbReference type="GO" id="GO:0005730">
    <property type="term" value="C:nucleolus"/>
    <property type="evidence" value="ECO:0007669"/>
    <property type="project" value="UniProtKB-SubCell"/>
</dbReference>
<evidence type="ECO:0000256" key="3">
    <source>
        <dbReference type="ARBA" id="ARBA00023242"/>
    </source>
</evidence>
<dbReference type="InterPro" id="IPR008999">
    <property type="entry name" value="Actin-crosslinking"/>
</dbReference>
<keyword evidence="3" id="KW-0539">Nucleus</keyword>
<dbReference type="GO" id="GO:0051015">
    <property type="term" value="F:actin filament binding"/>
    <property type="evidence" value="ECO:0007669"/>
    <property type="project" value="TreeGrafter"/>
</dbReference>
<gene>
    <name evidence="5" type="ORF">BOKJ2_LOCUS5620</name>
</gene>
<keyword evidence="6" id="KW-1185">Reference proteome</keyword>
<dbReference type="Gene3D" id="2.80.10.50">
    <property type="match status" value="1"/>
</dbReference>
<evidence type="ECO:0008006" key="7">
    <source>
        <dbReference type="Google" id="ProtNLM"/>
    </source>
</evidence>
<comment type="caution">
    <text evidence="5">The sequence shown here is derived from an EMBL/GenBank/DDBJ whole genome shotgun (WGS) entry which is preliminary data.</text>
</comment>
<organism evidence="5 6">
    <name type="scientific">Bursaphelenchus okinawaensis</name>
    <dbReference type="NCBI Taxonomy" id="465554"/>
    <lineage>
        <taxon>Eukaryota</taxon>
        <taxon>Metazoa</taxon>
        <taxon>Ecdysozoa</taxon>
        <taxon>Nematoda</taxon>
        <taxon>Chromadorea</taxon>
        <taxon>Rhabditida</taxon>
        <taxon>Tylenchina</taxon>
        <taxon>Tylenchomorpha</taxon>
        <taxon>Aphelenchoidea</taxon>
        <taxon>Aphelenchoididae</taxon>
        <taxon>Bursaphelenchus</taxon>
    </lineage>
</organism>
<dbReference type="Pfam" id="PF06229">
    <property type="entry name" value="FRG1"/>
    <property type="match status" value="1"/>
</dbReference>
<dbReference type="InterPro" id="IPR010414">
    <property type="entry name" value="FRG1"/>
</dbReference>
<feature type="compositionally biased region" description="Basic residues" evidence="4">
    <location>
        <begin position="9"/>
        <end position="18"/>
    </location>
</feature>
<evidence type="ECO:0000313" key="6">
    <source>
        <dbReference type="Proteomes" id="UP000614601"/>
    </source>
</evidence>
<dbReference type="AlphaFoldDB" id="A0A811KI21"/>
<comment type="similarity">
    <text evidence="2">Belongs to the FRG1 family.</text>
</comment>
<evidence type="ECO:0000256" key="4">
    <source>
        <dbReference type="SAM" id="MobiDB-lite"/>
    </source>
</evidence>
<dbReference type="EMBL" id="CAJFDH010000003">
    <property type="protein sequence ID" value="CAD5214492.1"/>
    <property type="molecule type" value="Genomic_DNA"/>
</dbReference>
<protein>
    <recommendedName>
        <fullName evidence="7">Actin-bundling protein</fullName>
    </recommendedName>
</protein>
<feature type="region of interest" description="Disordered" evidence="4">
    <location>
        <begin position="1"/>
        <end position="47"/>
    </location>
</feature>
<dbReference type="Proteomes" id="UP000783686">
    <property type="component" value="Unassembled WGS sequence"/>
</dbReference>
<dbReference type="GO" id="GO:0055120">
    <property type="term" value="C:striated muscle dense body"/>
    <property type="evidence" value="ECO:0007669"/>
    <property type="project" value="TreeGrafter"/>
</dbReference>
<name>A0A811KI21_9BILA</name>
<evidence type="ECO:0000313" key="5">
    <source>
        <dbReference type="EMBL" id="CAD5214492.1"/>
    </source>
</evidence>
<reference evidence="5" key="1">
    <citation type="submission" date="2020-09" db="EMBL/GenBank/DDBJ databases">
        <authorList>
            <person name="Kikuchi T."/>
        </authorList>
    </citation>
    <scope>NUCLEOTIDE SEQUENCE</scope>
    <source>
        <strain evidence="5">SH1</strain>
    </source>
</reference>
<accession>A0A811KI21</accession>
<evidence type="ECO:0000256" key="2">
    <source>
        <dbReference type="ARBA" id="ARBA00010878"/>
    </source>
</evidence>
<dbReference type="SUPFAM" id="SSF50405">
    <property type="entry name" value="Actin-crosslinking proteins"/>
    <property type="match status" value="1"/>
</dbReference>